<evidence type="ECO:0000256" key="2">
    <source>
        <dbReference type="ARBA" id="ARBA00023125"/>
    </source>
</evidence>
<evidence type="ECO:0000313" key="7">
    <source>
        <dbReference type="Proteomes" id="UP001236559"/>
    </source>
</evidence>
<dbReference type="PANTHER" id="PTHR43132:SF6">
    <property type="entry name" value="HTH-TYPE TRANSCRIPTIONAL REPRESSOR CZRA"/>
    <property type="match status" value="1"/>
</dbReference>
<dbReference type="SUPFAM" id="SSF46785">
    <property type="entry name" value="Winged helix' DNA-binding domain"/>
    <property type="match status" value="1"/>
</dbReference>
<dbReference type="EMBL" id="JAUSTN010000005">
    <property type="protein sequence ID" value="MDQ0274995.1"/>
    <property type="molecule type" value="Genomic_DNA"/>
</dbReference>
<comment type="caution">
    <text evidence="6">The sequence shown here is derived from an EMBL/GenBank/DDBJ whole genome shotgun (WGS) entry which is preliminary data.</text>
</comment>
<dbReference type="RefSeq" id="WP_023055660.1">
    <property type="nucleotide sequence ID" value="NZ_JAUSTN010000005.1"/>
</dbReference>
<protein>
    <submittedName>
        <fullName evidence="6">ArsR family transcriptional regulator</fullName>
    </submittedName>
</protein>
<dbReference type="InterPro" id="IPR011991">
    <property type="entry name" value="ArsR-like_HTH"/>
</dbReference>
<keyword evidence="7" id="KW-1185">Reference proteome</keyword>
<dbReference type="PROSITE" id="PS00846">
    <property type="entry name" value="HTH_ARSR_1"/>
    <property type="match status" value="1"/>
</dbReference>
<dbReference type="Pfam" id="PF01022">
    <property type="entry name" value="HTH_5"/>
    <property type="match status" value="1"/>
</dbReference>
<dbReference type="PRINTS" id="PR00778">
    <property type="entry name" value="HTHARSR"/>
</dbReference>
<dbReference type="CDD" id="cd00090">
    <property type="entry name" value="HTH_ARSR"/>
    <property type="match status" value="1"/>
</dbReference>
<evidence type="ECO:0000256" key="3">
    <source>
        <dbReference type="ARBA" id="ARBA00023163"/>
    </source>
</evidence>
<proteinExistence type="predicted"/>
<accession>A0ABU0AVE3</accession>
<keyword evidence="4" id="KW-0105">Cadmium resistance</keyword>
<dbReference type="InterPro" id="IPR001845">
    <property type="entry name" value="HTH_ArsR_DNA-bd_dom"/>
</dbReference>
<dbReference type="PROSITE" id="PS50987">
    <property type="entry name" value="HTH_ARSR_2"/>
    <property type="match status" value="1"/>
</dbReference>
<keyword evidence="2" id="KW-0238">DNA-binding</keyword>
<keyword evidence="1" id="KW-0805">Transcription regulation</keyword>
<dbReference type="Proteomes" id="UP001236559">
    <property type="component" value="Unassembled WGS sequence"/>
</dbReference>
<dbReference type="NCBIfam" id="NF033788">
    <property type="entry name" value="HTH_metalloreg"/>
    <property type="match status" value="1"/>
</dbReference>
<evidence type="ECO:0000256" key="1">
    <source>
        <dbReference type="ARBA" id="ARBA00023015"/>
    </source>
</evidence>
<dbReference type="InterPro" id="IPR036390">
    <property type="entry name" value="WH_DNA-bd_sf"/>
</dbReference>
<dbReference type="Gene3D" id="1.10.10.10">
    <property type="entry name" value="Winged helix-like DNA-binding domain superfamily/Winged helix DNA-binding domain"/>
    <property type="match status" value="1"/>
</dbReference>
<dbReference type="InterPro" id="IPR018334">
    <property type="entry name" value="ArsR_HTH"/>
</dbReference>
<keyword evidence="3" id="KW-0804">Transcription</keyword>
<dbReference type="SMART" id="SM00418">
    <property type="entry name" value="HTH_ARSR"/>
    <property type="match status" value="1"/>
</dbReference>
<dbReference type="PANTHER" id="PTHR43132">
    <property type="entry name" value="ARSENICAL RESISTANCE OPERON REPRESSOR ARSR-RELATED"/>
    <property type="match status" value="1"/>
</dbReference>
<dbReference type="InterPro" id="IPR051011">
    <property type="entry name" value="Metal_resp_trans_reg"/>
</dbReference>
<feature type="domain" description="HTH arsR-type" evidence="5">
    <location>
        <begin position="14"/>
        <end position="108"/>
    </location>
</feature>
<sequence>MEKNLKEKINEFSQDEKMLNQLSGIFKILGDPTRLRIIYALSFGPQCVSDIAELLEMSQSSISHQLSLLKFTDLVQLKKDGRKNYYSLDDEHVLRLFEDGHQHVKHKIVNK</sequence>
<gene>
    <name evidence="6" type="ORF">J2S72_001019</name>
</gene>
<evidence type="ECO:0000313" key="6">
    <source>
        <dbReference type="EMBL" id="MDQ0274995.1"/>
    </source>
</evidence>
<evidence type="ECO:0000259" key="5">
    <source>
        <dbReference type="PROSITE" id="PS50987"/>
    </source>
</evidence>
<dbReference type="InterPro" id="IPR036388">
    <property type="entry name" value="WH-like_DNA-bd_sf"/>
</dbReference>
<evidence type="ECO:0000256" key="4">
    <source>
        <dbReference type="ARBA" id="ARBA00043263"/>
    </source>
</evidence>
<name>A0ABU0AVE3_9FIRM</name>
<reference evidence="6 7" key="1">
    <citation type="submission" date="2023-07" db="EMBL/GenBank/DDBJ databases">
        <title>Genomic Encyclopedia of Type Strains, Phase IV (KMG-IV): sequencing the most valuable type-strain genomes for metagenomic binning, comparative biology and taxonomic classification.</title>
        <authorList>
            <person name="Goeker M."/>
        </authorList>
    </citation>
    <scope>NUCLEOTIDE SEQUENCE [LARGE SCALE GENOMIC DNA]</scope>
    <source>
        <strain evidence="6 7">DSM 22616</strain>
    </source>
</reference>
<organism evidence="6 7">
    <name type="scientific">Peptoniphilus koenoeneniae</name>
    <dbReference type="NCBI Taxonomy" id="507751"/>
    <lineage>
        <taxon>Bacteria</taxon>
        <taxon>Bacillati</taxon>
        <taxon>Bacillota</taxon>
        <taxon>Tissierellia</taxon>
        <taxon>Tissierellales</taxon>
        <taxon>Peptoniphilaceae</taxon>
        <taxon>Peptoniphilus</taxon>
    </lineage>
</organism>